<gene>
    <name evidence="2" type="ORF">FHR36_005762</name>
</gene>
<sequence>MRELATVEQQAERLTLASAAFLTPPGIPAAAPTPGQPLGGDSPTAASVAEALVDLAEAGLTVSTVWMPVAAEHLEKAMDWIASEVMPRLA</sequence>
<evidence type="ECO:0000313" key="2">
    <source>
        <dbReference type="EMBL" id="MCP2312596.1"/>
    </source>
</evidence>
<evidence type="ECO:0008006" key="4">
    <source>
        <dbReference type="Google" id="ProtNLM"/>
    </source>
</evidence>
<dbReference type="RefSeq" id="WP_253801759.1">
    <property type="nucleotide sequence ID" value="NZ_BAAAUB010000099.1"/>
</dbReference>
<keyword evidence="3" id="KW-1185">Reference proteome</keyword>
<evidence type="ECO:0000313" key="3">
    <source>
        <dbReference type="Proteomes" id="UP001206483"/>
    </source>
</evidence>
<dbReference type="EMBL" id="JAMZDX010000005">
    <property type="protein sequence ID" value="MCP2312596.1"/>
    <property type="molecule type" value="Genomic_DNA"/>
</dbReference>
<accession>A0ABT1J797</accession>
<feature type="region of interest" description="Disordered" evidence="1">
    <location>
        <begin position="25"/>
        <end position="44"/>
    </location>
</feature>
<comment type="caution">
    <text evidence="2">The sequence shown here is derived from an EMBL/GenBank/DDBJ whole genome shotgun (WGS) entry which is preliminary data.</text>
</comment>
<evidence type="ECO:0000256" key="1">
    <source>
        <dbReference type="SAM" id="MobiDB-lite"/>
    </source>
</evidence>
<organism evidence="2 3">
    <name type="scientific">Kitasatospora paracochleata</name>
    <dbReference type="NCBI Taxonomy" id="58354"/>
    <lineage>
        <taxon>Bacteria</taxon>
        <taxon>Bacillati</taxon>
        <taxon>Actinomycetota</taxon>
        <taxon>Actinomycetes</taxon>
        <taxon>Kitasatosporales</taxon>
        <taxon>Streptomycetaceae</taxon>
        <taxon>Kitasatospora</taxon>
    </lineage>
</organism>
<reference evidence="2 3" key="1">
    <citation type="submission" date="2022-06" db="EMBL/GenBank/DDBJ databases">
        <title>Sequencing the genomes of 1000 actinobacteria strains.</title>
        <authorList>
            <person name="Klenk H.-P."/>
        </authorList>
    </citation>
    <scope>NUCLEOTIDE SEQUENCE [LARGE SCALE GENOMIC DNA]</scope>
    <source>
        <strain evidence="2 3">DSM 41656</strain>
    </source>
</reference>
<name>A0ABT1J797_9ACTN</name>
<proteinExistence type="predicted"/>
<dbReference type="Proteomes" id="UP001206483">
    <property type="component" value="Unassembled WGS sequence"/>
</dbReference>
<protein>
    <recommendedName>
        <fullName evidence="4">Luciferase-like monooxygenase</fullName>
    </recommendedName>
</protein>